<dbReference type="Gene3D" id="2.130.10.10">
    <property type="entry name" value="YVTN repeat-like/Quinoprotein amine dehydrogenase"/>
    <property type="match status" value="2"/>
</dbReference>
<accession>A0A5C7GYP0</accession>
<dbReference type="Proteomes" id="UP000323000">
    <property type="component" value="Chromosome 12"/>
</dbReference>
<reference evidence="5" key="1">
    <citation type="journal article" date="2019" name="Gigascience">
        <title>De novo genome assembly of the endangered Acer yangbiense, a plant species with extremely small populations endemic to Yunnan Province, China.</title>
        <authorList>
            <person name="Yang J."/>
            <person name="Wariss H.M."/>
            <person name="Tao L."/>
            <person name="Zhang R."/>
            <person name="Yun Q."/>
            <person name="Hollingsworth P."/>
            <person name="Dao Z."/>
            <person name="Luo G."/>
            <person name="Guo H."/>
            <person name="Ma Y."/>
            <person name="Sun W."/>
        </authorList>
    </citation>
    <scope>NUCLEOTIDE SEQUENCE [LARGE SCALE GENOMIC DNA]</scope>
    <source>
        <strain evidence="5">cv. Malutang</strain>
    </source>
</reference>
<feature type="region of interest" description="Disordered" evidence="3">
    <location>
        <begin position="434"/>
        <end position="457"/>
    </location>
</feature>
<feature type="coiled-coil region" evidence="2">
    <location>
        <begin position="815"/>
        <end position="842"/>
    </location>
</feature>
<feature type="repeat" description="WD" evidence="1">
    <location>
        <begin position="226"/>
        <end position="240"/>
    </location>
</feature>
<evidence type="ECO:0000256" key="3">
    <source>
        <dbReference type="SAM" id="MobiDB-lite"/>
    </source>
</evidence>
<dbReference type="GO" id="GO:0060236">
    <property type="term" value="P:regulation of mitotic spindle organization"/>
    <property type="evidence" value="ECO:0007669"/>
    <property type="project" value="TreeGrafter"/>
</dbReference>
<comment type="caution">
    <text evidence="4">The sequence shown here is derived from an EMBL/GenBank/DDBJ whole genome shotgun (WGS) entry which is preliminary data.</text>
</comment>
<dbReference type="SMART" id="SM00320">
    <property type="entry name" value="WD40"/>
    <property type="match status" value="5"/>
</dbReference>
<dbReference type="PANTHER" id="PTHR45096">
    <property type="entry name" value="PROTEIN NEDD1"/>
    <property type="match status" value="1"/>
</dbReference>
<gene>
    <name evidence="4" type="ORF">EZV62_025735</name>
</gene>
<dbReference type="InterPro" id="IPR001680">
    <property type="entry name" value="WD40_rpt"/>
</dbReference>
<dbReference type="GO" id="GO:2000694">
    <property type="term" value="P:regulation of phragmoplast microtubule organization"/>
    <property type="evidence" value="ECO:0007669"/>
    <property type="project" value="TreeGrafter"/>
</dbReference>
<evidence type="ECO:0000256" key="1">
    <source>
        <dbReference type="PROSITE-ProRule" id="PRU00221"/>
    </source>
</evidence>
<feature type="compositionally biased region" description="Low complexity" evidence="3">
    <location>
        <begin position="399"/>
        <end position="413"/>
    </location>
</feature>
<dbReference type="GO" id="GO:0000919">
    <property type="term" value="P:cell plate assembly"/>
    <property type="evidence" value="ECO:0007669"/>
    <property type="project" value="TreeGrafter"/>
</dbReference>
<keyword evidence="1" id="KW-0853">WD repeat</keyword>
<dbReference type="InterPro" id="IPR036322">
    <property type="entry name" value="WD40_repeat_dom_sf"/>
</dbReference>
<sequence>MMNLADPSMALLAASGGDTVKLFDVSVEPGDPCILTYTPSPGCLVNSVKWNHTSENHFLFTFSRKILSFCFLCAVLVTFSDLEVKTLYLVVASAGDDKKISLWRKNGQSMGTIPVSGTDSGDSIEESILAISFSNKGSRYICSGGSGQVVRIWDLQRKRCIKWLRGHTNSITGAMYNCKDEHLASISLSGDLILHNLASGARATELKDPNEQVLRALDYSRISRHLLVTAGDDGTVHLWDTTGRSPKVSWLKQHSAPTAGISFSPSNDKIIASVGLDKKLYTFDSGSRRSSSCISYEAPFSSLAFRDDGWVLAAGTSNGRVVFYDVRGKPQPFTVLRAYSSSEEFIPSSWVVNIRQAVSSLCWQRSKPVIVNESTCTAETALLGGAAEDSILMPDPLPSVTSSSSTAVSGSRLHGRSSLAAEASSLTMSSSGSISSTLNLSSGEETPQRGHLWPGGTLARLHAPRSSYNFKDDMEVFSPLVEVQPITPSLDKLWDDHDGAKKDHLHIDKKPSSLLFPSSSRRFPYAEDGANDHPIFDWKTSSTSKQDDTKSSFAQLTPTPTPTPTPTSKSEDSSITPPEAWGGEKLSDKIAHLRQPLNLPSRFGMFTSGGLTSGSMYSGLHDTSSSLGQTSMSSLTNSNPSYENLHTKDVFPTPDSPLLGFPLSPVSKGISGSVGDSPRTSSLNLPRRFSTYAERISTTSAFSDGTSLSVGSPKTKKTGAETREELLNNLLSRSDMSAATEPGTLPAVNGGISQPIKASHPDSQQGSNFTLQLFQRTLEETLDSFQKSIHEDMRNLHIEILRQFHMQEMETTSVMNTVLKNQAELMKEIKSLRKENQQLRQLL</sequence>
<evidence type="ECO:0000313" key="4">
    <source>
        <dbReference type="EMBL" id="TXG49860.1"/>
    </source>
</evidence>
<protein>
    <submittedName>
        <fullName evidence="4">Uncharacterized protein</fullName>
    </submittedName>
</protein>
<dbReference type="Pfam" id="PF00400">
    <property type="entry name" value="WD40"/>
    <property type="match status" value="1"/>
</dbReference>
<dbReference type="GO" id="GO:0010968">
    <property type="term" value="P:regulation of microtubule nucleation"/>
    <property type="evidence" value="ECO:0007669"/>
    <property type="project" value="InterPro"/>
</dbReference>
<dbReference type="GO" id="GO:0005828">
    <property type="term" value="C:kinetochore microtubule"/>
    <property type="evidence" value="ECO:0007669"/>
    <property type="project" value="TreeGrafter"/>
</dbReference>
<dbReference type="PROSITE" id="PS50082">
    <property type="entry name" value="WD_REPEATS_2"/>
    <property type="match status" value="1"/>
</dbReference>
<evidence type="ECO:0000256" key="2">
    <source>
        <dbReference type="SAM" id="Coils"/>
    </source>
</evidence>
<organism evidence="4 5">
    <name type="scientific">Acer yangbiense</name>
    <dbReference type="NCBI Taxonomy" id="1000413"/>
    <lineage>
        <taxon>Eukaryota</taxon>
        <taxon>Viridiplantae</taxon>
        <taxon>Streptophyta</taxon>
        <taxon>Embryophyta</taxon>
        <taxon>Tracheophyta</taxon>
        <taxon>Spermatophyta</taxon>
        <taxon>Magnoliopsida</taxon>
        <taxon>eudicotyledons</taxon>
        <taxon>Gunneridae</taxon>
        <taxon>Pentapetalae</taxon>
        <taxon>rosids</taxon>
        <taxon>malvids</taxon>
        <taxon>Sapindales</taxon>
        <taxon>Sapindaceae</taxon>
        <taxon>Hippocastanoideae</taxon>
        <taxon>Acereae</taxon>
        <taxon>Acer</taxon>
    </lineage>
</organism>
<keyword evidence="2" id="KW-0175">Coiled coil</keyword>
<proteinExistence type="predicted"/>
<name>A0A5C7GYP0_9ROSI</name>
<feature type="region of interest" description="Disordered" evidence="3">
    <location>
        <begin position="534"/>
        <end position="583"/>
    </location>
</feature>
<feature type="region of interest" description="Disordered" evidence="3">
    <location>
        <begin position="394"/>
        <end position="413"/>
    </location>
</feature>
<dbReference type="InterPro" id="IPR044621">
    <property type="entry name" value="NEDD1"/>
</dbReference>
<dbReference type="InterPro" id="IPR015943">
    <property type="entry name" value="WD40/YVTN_repeat-like_dom_sf"/>
</dbReference>
<keyword evidence="5" id="KW-1185">Reference proteome</keyword>
<dbReference type="EMBL" id="VAHF01000012">
    <property type="protein sequence ID" value="TXG49860.1"/>
    <property type="molecule type" value="Genomic_DNA"/>
</dbReference>
<dbReference type="SUPFAM" id="SSF50978">
    <property type="entry name" value="WD40 repeat-like"/>
    <property type="match status" value="1"/>
</dbReference>
<dbReference type="AlphaFoldDB" id="A0A5C7GYP0"/>
<dbReference type="PANTHER" id="PTHR45096:SF1">
    <property type="entry name" value="PROTEIN NEDD1"/>
    <property type="match status" value="1"/>
</dbReference>
<dbReference type="OrthoDB" id="1602884at2759"/>
<dbReference type="GO" id="GO:0032467">
    <property type="term" value="P:positive regulation of cytokinesis"/>
    <property type="evidence" value="ECO:0007669"/>
    <property type="project" value="TreeGrafter"/>
</dbReference>
<evidence type="ECO:0000313" key="5">
    <source>
        <dbReference type="Proteomes" id="UP000323000"/>
    </source>
</evidence>
<dbReference type="GO" id="GO:0140496">
    <property type="term" value="F:gamma-tubulin complex binding"/>
    <property type="evidence" value="ECO:0007669"/>
    <property type="project" value="InterPro"/>
</dbReference>